<name>A0A2T0T4C3_9PSEU</name>
<dbReference type="InterPro" id="IPR032689">
    <property type="entry name" value="TraG-D_C"/>
</dbReference>
<feature type="domain" description="TraD/TraG TraM recognition site" evidence="2">
    <location>
        <begin position="194"/>
        <end position="264"/>
    </location>
</feature>
<feature type="region of interest" description="Disordered" evidence="1">
    <location>
        <begin position="1"/>
        <end position="21"/>
    </location>
</feature>
<dbReference type="Gene3D" id="3.40.50.300">
    <property type="entry name" value="P-loop containing nucleotide triphosphate hydrolases"/>
    <property type="match status" value="1"/>
</dbReference>
<dbReference type="CDD" id="cd01127">
    <property type="entry name" value="TrwB_TraG_TraD_VirD4"/>
    <property type="match status" value="1"/>
</dbReference>
<evidence type="ECO:0000313" key="3">
    <source>
        <dbReference type="EMBL" id="PRY40520.1"/>
    </source>
</evidence>
<gene>
    <name evidence="3" type="ORF">CLV43_106257</name>
</gene>
<evidence type="ECO:0000313" key="4">
    <source>
        <dbReference type="Proteomes" id="UP000239494"/>
    </source>
</evidence>
<dbReference type="EMBL" id="PVTF01000006">
    <property type="protein sequence ID" value="PRY40520.1"/>
    <property type="molecule type" value="Genomic_DNA"/>
</dbReference>
<keyword evidence="4" id="KW-1185">Reference proteome</keyword>
<comment type="caution">
    <text evidence="3">The sequence shown here is derived from an EMBL/GenBank/DDBJ whole genome shotgun (WGS) entry which is preliminary data.</text>
</comment>
<feature type="region of interest" description="Disordered" evidence="1">
    <location>
        <begin position="305"/>
        <end position="358"/>
    </location>
</feature>
<organism evidence="3 4">
    <name type="scientific">Umezawaea tangerina</name>
    <dbReference type="NCBI Taxonomy" id="84725"/>
    <lineage>
        <taxon>Bacteria</taxon>
        <taxon>Bacillati</taxon>
        <taxon>Actinomycetota</taxon>
        <taxon>Actinomycetes</taxon>
        <taxon>Pseudonocardiales</taxon>
        <taxon>Pseudonocardiaceae</taxon>
        <taxon>Umezawaea</taxon>
    </lineage>
</organism>
<dbReference type="InterPro" id="IPR027417">
    <property type="entry name" value="P-loop_NTPase"/>
</dbReference>
<evidence type="ECO:0000259" key="2">
    <source>
        <dbReference type="Pfam" id="PF12696"/>
    </source>
</evidence>
<accession>A0A2T0T4C3</accession>
<protein>
    <submittedName>
        <fullName evidence="3">TraM-binding TraD/TraG-like protein</fullName>
    </submittedName>
</protein>
<proteinExistence type="predicted"/>
<dbReference type="AlphaFoldDB" id="A0A2T0T4C3"/>
<evidence type="ECO:0000256" key="1">
    <source>
        <dbReference type="SAM" id="MobiDB-lite"/>
    </source>
</evidence>
<reference evidence="3 4" key="1">
    <citation type="submission" date="2018-03" db="EMBL/GenBank/DDBJ databases">
        <title>Genomic Encyclopedia of Archaeal and Bacterial Type Strains, Phase II (KMG-II): from individual species to whole genera.</title>
        <authorList>
            <person name="Goeker M."/>
        </authorList>
    </citation>
    <scope>NUCLEOTIDE SEQUENCE [LARGE SCALE GENOMIC DNA]</scope>
    <source>
        <strain evidence="3 4">DSM 44720</strain>
    </source>
</reference>
<sequence>MVIDPAGSPGEGVVGFNPLAGPPEEAERRADEMVGLFRNLYGSAIGPRSTDVLLHATLTVAKLPGGSLADIPVLLSNAVFRRKHLPGVSDPLVLGPWWAWFESMSEAERQQVTAPINNKLRAFLSRAAVRRLLAPDGSAFTLDDLFTKRRVVLVNLNAGLLGTEACRLLGSLLLSSFWSAAERRAAVPKEDRYPVRVVVDEFASYIAALDFDAVLALARGLGVSITVAHQNVAQLTASLLATVAANARSRVVFRPSPSDEKTLTALLGADVLPGDLARIGAFQAAARLYIDGEMTPTFTVQTLSLPDATTDPDAMRSESRRRYGTDGEEIDRRLLERWHGDSPPSDSPIGVRRRRTTA</sequence>
<dbReference type="Proteomes" id="UP000239494">
    <property type="component" value="Unassembled WGS sequence"/>
</dbReference>
<dbReference type="SUPFAM" id="SSF52540">
    <property type="entry name" value="P-loop containing nucleoside triphosphate hydrolases"/>
    <property type="match status" value="1"/>
</dbReference>
<feature type="compositionally biased region" description="Basic and acidic residues" evidence="1">
    <location>
        <begin position="313"/>
        <end position="340"/>
    </location>
</feature>
<dbReference type="Pfam" id="PF12696">
    <property type="entry name" value="TraG-D_C"/>
    <property type="match status" value="1"/>
</dbReference>